<protein>
    <submittedName>
        <fullName evidence="2">Uncharacterized protein</fullName>
    </submittedName>
</protein>
<dbReference type="AlphaFoldDB" id="A0A1M5MMW0"/>
<evidence type="ECO:0000256" key="1">
    <source>
        <dbReference type="SAM" id="Phobius"/>
    </source>
</evidence>
<reference evidence="2 3" key="1">
    <citation type="submission" date="2016-11" db="EMBL/GenBank/DDBJ databases">
        <authorList>
            <person name="Jaros S."/>
            <person name="Januszkiewicz K."/>
            <person name="Wedrychowicz H."/>
        </authorList>
    </citation>
    <scope>NUCLEOTIDE SEQUENCE [LARGE SCALE GENOMIC DNA]</scope>
    <source>
        <strain evidence="2 3">DSM 9297</strain>
    </source>
</reference>
<evidence type="ECO:0000313" key="3">
    <source>
        <dbReference type="Proteomes" id="UP000184357"/>
    </source>
</evidence>
<sequence length="112" mass="11939">MSQSAITLRERYQLYRDGYEFRDVPDDADLSRVDELWGGLAAALAGAAITAVPATIALLLTASFSDTVRMIVMTLAAGVVLFSDTAAAPAHAFADHIAGIPVRTDTLDEVDR</sequence>
<accession>A0A1M5MMW0</accession>
<keyword evidence="1" id="KW-0812">Transmembrane</keyword>
<keyword evidence="3" id="KW-1185">Reference proteome</keyword>
<name>A0A1M5MMW0_9EURY</name>
<dbReference type="Proteomes" id="UP000184357">
    <property type="component" value="Unassembled WGS sequence"/>
</dbReference>
<evidence type="ECO:0000313" key="2">
    <source>
        <dbReference type="EMBL" id="SHG78382.1"/>
    </source>
</evidence>
<dbReference type="RefSeq" id="WP_073307343.1">
    <property type="nucleotide sequence ID" value="NZ_FQWV01000002.1"/>
</dbReference>
<organism evidence="2 3">
    <name type="scientific">Halobaculum gomorrense</name>
    <dbReference type="NCBI Taxonomy" id="43928"/>
    <lineage>
        <taxon>Archaea</taxon>
        <taxon>Methanobacteriati</taxon>
        <taxon>Methanobacteriota</taxon>
        <taxon>Stenosarchaea group</taxon>
        <taxon>Halobacteria</taxon>
        <taxon>Halobacteriales</taxon>
        <taxon>Haloferacaceae</taxon>
        <taxon>Halobaculum</taxon>
    </lineage>
</organism>
<gene>
    <name evidence="2" type="ORF">SAMN05443636_1063</name>
</gene>
<dbReference type="STRING" id="43928.SAMN05443636_1063"/>
<keyword evidence="1" id="KW-0472">Membrane</keyword>
<proteinExistence type="predicted"/>
<feature type="transmembrane region" description="Helical" evidence="1">
    <location>
        <begin position="36"/>
        <end position="60"/>
    </location>
</feature>
<keyword evidence="1" id="KW-1133">Transmembrane helix</keyword>
<dbReference type="EMBL" id="FQWV01000002">
    <property type="protein sequence ID" value="SHG78382.1"/>
    <property type="molecule type" value="Genomic_DNA"/>
</dbReference>